<comment type="caution">
    <text evidence="1">The sequence shown here is derived from an EMBL/GenBank/DDBJ whole genome shotgun (WGS) entry which is preliminary data.</text>
</comment>
<reference evidence="1 2" key="1">
    <citation type="submission" date="2020-05" db="EMBL/GenBank/DDBJ databases">
        <title>Identification and distribution of gene clusters putatively required for synthesis of sphingolipid metabolism inhibitors in phylogenetically diverse species of the filamentous fungus Fusarium.</title>
        <authorList>
            <person name="Kim H.-S."/>
            <person name="Busman M."/>
            <person name="Brown D.W."/>
            <person name="Divon H."/>
            <person name="Uhlig S."/>
            <person name="Proctor R.H."/>
        </authorList>
    </citation>
    <scope>NUCLEOTIDE SEQUENCE [LARGE SCALE GENOMIC DNA]</scope>
    <source>
        <strain evidence="1 2">NRRL 36939</strain>
    </source>
</reference>
<name>A0A8H5UVM3_9HYPO</name>
<organism evidence="1 2">
    <name type="scientific">Fusarium pseudocircinatum</name>
    <dbReference type="NCBI Taxonomy" id="56676"/>
    <lineage>
        <taxon>Eukaryota</taxon>
        <taxon>Fungi</taxon>
        <taxon>Dikarya</taxon>
        <taxon>Ascomycota</taxon>
        <taxon>Pezizomycotina</taxon>
        <taxon>Sordariomycetes</taxon>
        <taxon>Hypocreomycetidae</taxon>
        <taxon>Hypocreales</taxon>
        <taxon>Nectriaceae</taxon>
        <taxon>Fusarium</taxon>
        <taxon>Fusarium fujikuroi species complex</taxon>
    </lineage>
</organism>
<dbReference type="AlphaFoldDB" id="A0A8H5UVM3"/>
<dbReference type="OrthoDB" id="5102016at2759"/>
<dbReference type="EMBL" id="JAAOAS010000055">
    <property type="protein sequence ID" value="KAF5598984.1"/>
    <property type="molecule type" value="Genomic_DNA"/>
</dbReference>
<accession>A0A8H5UVM3</accession>
<evidence type="ECO:0000313" key="1">
    <source>
        <dbReference type="EMBL" id="KAF5598984.1"/>
    </source>
</evidence>
<keyword evidence="2" id="KW-1185">Reference proteome</keyword>
<gene>
    <name evidence="1" type="ORF">FPCIR_2630</name>
</gene>
<evidence type="ECO:0000313" key="2">
    <source>
        <dbReference type="Proteomes" id="UP000546213"/>
    </source>
</evidence>
<protein>
    <submittedName>
        <fullName evidence="1">Uncharacterized protein</fullName>
    </submittedName>
</protein>
<proteinExistence type="predicted"/>
<sequence>MITGRNVFKAFDCVVPEFPDAGGLLQVHVEAVQVLEPRTARDYRQGFEDVRCLPRIAKAIKELLELVEIPTESKVNDTFRSKYADLVRLLKEDLVEANLRDVRLVTGGGGVGASKELLLTPTKICGISRARWDDLDHCPGIVYLSGSLSDTQRQIPAMYAGNEGGQPLKGSGVTTFSVQNGEHSNHRRLYHLDNALLSLAGVVESVLRHLRHLAFYIMSASDHKAIYRDEEHENIDEIFLNHHVATHINFIESPAIDMMGLLPQLDEMCILPNGLHFFREKRLLGDGPISGKDLL</sequence>
<dbReference type="Proteomes" id="UP000546213">
    <property type="component" value="Unassembled WGS sequence"/>
</dbReference>